<protein>
    <submittedName>
        <fullName evidence="7">Sodium pump decarboxylases, gamma subunit</fullName>
    </submittedName>
</protein>
<dbReference type="Proteomes" id="UP000184114">
    <property type="component" value="Unassembled WGS sequence"/>
</dbReference>
<evidence type="ECO:0000256" key="1">
    <source>
        <dbReference type="ARBA" id="ARBA00004236"/>
    </source>
</evidence>
<proteinExistence type="predicted"/>
<reference evidence="8" key="1">
    <citation type="submission" date="2016-11" db="EMBL/GenBank/DDBJ databases">
        <authorList>
            <person name="Varghese N."/>
            <person name="Submissions S."/>
        </authorList>
    </citation>
    <scope>NUCLEOTIDE SEQUENCE [LARGE SCALE GENOMIC DNA]</scope>
    <source>
        <strain evidence="8">DSM 18095</strain>
    </source>
</reference>
<gene>
    <name evidence="7" type="ORF">SAMN02745784_01200</name>
</gene>
<dbReference type="NCBIfam" id="TIGR01195">
    <property type="entry name" value="oadG_fam"/>
    <property type="match status" value="1"/>
</dbReference>
<comment type="subcellular location">
    <subcellularLocation>
        <location evidence="1">Cell membrane</location>
    </subcellularLocation>
</comment>
<feature type="transmembrane region" description="Helical" evidence="6">
    <location>
        <begin position="12"/>
        <end position="35"/>
    </location>
</feature>
<name>A0A1M4UPR9_9FIRM</name>
<dbReference type="GO" id="GO:0005886">
    <property type="term" value="C:plasma membrane"/>
    <property type="evidence" value="ECO:0007669"/>
    <property type="project" value="UniProtKB-SubCell"/>
</dbReference>
<dbReference type="RefSeq" id="WP_084725204.1">
    <property type="nucleotide sequence ID" value="NZ_FQTY01000003.1"/>
</dbReference>
<evidence type="ECO:0000256" key="5">
    <source>
        <dbReference type="ARBA" id="ARBA00023136"/>
    </source>
</evidence>
<evidence type="ECO:0000313" key="8">
    <source>
        <dbReference type="Proteomes" id="UP000184114"/>
    </source>
</evidence>
<organism evidence="7 8">
    <name type="scientific">Tissierella praeacuta DSM 18095</name>
    <dbReference type="NCBI Taxonomy" id="1123404"/>
    <lineage>
        <taxon>Bacteria</taxon>
        <taxon>Bacillati</taxon>
        <taxon>Bacillota</taxon>
        <taxon>Tissierellia</taxon>
        <taxon>Tissierellales</taxon>
        <taxon>Tissierellaceae</taxon>
        <taxon>Tissierella</taxon>
    </lineage>
</organism>
<evidence type="ECO:0000313" key="7">
    <source>
        <dbReference type="EMBL" id="SHE58638.1"/>
    </source>
</evidence>
<evidence type="ECO:0000256" key="6">
    <source>
        <dbReference type="SAM" id="Phobius"/>
    </source>
</evidence>
<evidence type="ECO:0000256" key="3">
    <source>
        <dbReference type="ARBA" id="ARBA00022692"/>
    </source>
</evidence>
<dbReference type="EMBL" id="FQTY01000003">
    <property type="protein sequence ID" value="SHE58638.1"/>
    <property type="molecule type" value="Genomic_DNA"/>
</dbReference>
<keyword evidence="8" id="KW-1185">Reference proteome</keyword>
<dbReference type="STRING" id="1123404.SAMN02745784_01200"/>
<dbReference type="GO" id="GO:0015081">
    <property type="term" value="F:sodium ion transmembrane transporter activity"/>
    <property type="evidence" value="ECO:0007669"/>
    <property type="project" value="InterPro"/>
</dbReference>
<keyword evidence="3 6" id="KW-0812">Transmembrane</keyword>
<dbReference type="Pfam" id="PF04277">
    <property type="entry name" value="OAD_gamma"/>
    <property type="match status" value="1"/>
</dbReference>
<dbReference type="AlphaFoldDB" id="A0A1M4UPR9"/>
<dbReference type="InterPro" id="IPR005899">
    <property type="entry name" value="Na_pump_deCOase"/>
</dbReference>
<evidence type="ECO:0000256" key="2">
    <source>
        <dbReference type="ARBA" id="ARBA00022475"/>
    </source>
</evidence>
<dbReference type="GeneID" id="90995988"/>
<keyword evidence="5 6" id="KW-0472">Membrane</keyword>
<keyword evidence="2" id="KW-1003">Cell membrane</keyword>
<dbReference type="GO" id="GO:0036376">
    <property type="term" value="P:sodium ion export across plasma membrane"/>
    <property type="evidence" value="ECO:0007669"/>
    <property type="project" value="InterPro"/>
</dbReference>
<sequence length="120" mass="12872">MGDIISFKDSLVITVFSMSVVFLGLVVLAVLISVLKSIGGEKKVEEIKKSPVPIKPKENVVENITTTNDEELVAVIAAAVASSLGVNVPEVNIKSIRRIPQTSPAWAAASRQEQIYGKLQ</sequence>
<evidence type="ECO:0000256" key="4">
    <source>
        <dbReference type="ARBA" id="ARBA00022989"/>
    </source>
</evidence>
<accession>A0A1M4UPR9</accession>
<keyword evidence="4 6" id="KW-1133">Transmembrane helix</keyword>